<dbReference type="InParanoid" id="C3XR90"/>
<proteinExistence type="predicted"/>
<dbReference type="EMBL" id="GG666456">
    <property type="protein sequence ID" value="EEN69208.1"/>
    <property type="molecule type" value="Genomic_DNA"/>
</dbReference>
<dbReference type="AlphaFoldDB" id="C3XR90"/>
<gene>
    <name evidence="2" type="ORF">BRAFLDRAFT_120296</name>
</gene>
<evidence type="ECO:0000256" key="1">
    <source>
        <dbReference type="SAM" id="MobiDB-lite"/>
    </source>
</evidence>
<protein>
    <submittedName>
        <fullName evidence="2">Uncharacterized protein</fullName>
    </submittedName>
</protein>
<feature type="region of interest" description="Disordered" evidence="1">
    <location>
        <begin position="271"/>
        <end position="325"/>
    </location>
</feature>
<accession>C3XR90</accession>
<name>C3XR90_BRAFL</name>
<organism>
    <name type="scientific">Branchiostoma floridae</name>
    <name type="common">Florida lancelet</name>
    <name type="synonym">Amphioxus</name>
    <dbReference type="NCBI Taxonomy" id="7739"/>
    <lineage>
        <taxon>Eukaryota</taxon>
        <taxon>Metazoa</taxon>
        <taxon>Chordata</taxon>
        <taxon>Cephalochordata</taxon>
        <taxon>Leptocardii</taxon>
        <taxon>Amphioxiformes</taxon>
        <taxon>Branchiostomatidae</taxon>
        <taxon>Branchiostoma</taxon>
    </lineage>
</organism>
<reference evidence="2" key="1">
    <citation type="journal article" date="2008" name="Nature">
        <title>The amphioxus genome and the evolution of the chordate karyotype.</title>
        <authorList>
            <consortium name="US DOE Joint Genome Institute (JGI-PGF)"/>
            <person name="Putnam N.H."/>
            <person name="Butts T."/>
            <person name="Ferrier D.E.K."/>
            <person name="Furlong R.F."/>
            <person name="Hellsten U."/>
            <person name="Kawashima T."/>
            <person name="Robinson-Rechavi M."/>
            <person name="Shoguchi E."/>
            <person name="Terry A."/>
            <person name="Yu J.-K."/>
            <person name="Benito-Gutierrez E.L."/>
            <person name="Dubchak I."/>
            <person name="Garcia-Fernandez J."/>
            <person name="Gibson-Brown J.J."/>
            <person name="Grigoriev I.V."/>
            <person name="Horton A.C."/>
            <person name="de Jong P.J."/>
            <person name="Jurka J."/>
            <person name="Kapitonov V.V."/>
            <person name="Kohara Y."/>
            <person name="Kuroki Y."/>
            <person name="Lindquist E."/>
            <person name="Lucas S."/>
            <person name="Osoegawa K."/>
            <person name="Pennacchio L.A."/>
            <person name="Salamov A.A."/>
            <person name="Satou Y."/>
            <person name="Sauka-Spengler T."/>
            <person name="Schmutz J."/>
            <person name="Shin-I T."/>
            <person name="Toyoda A."/>
            <person name="Bronner-Fraser M."/>
            <person name="Fujiyama A."/>
            <person name="Holland L.Z."/>
            <person name="Holland P.W.H."/>
            <person name="Satoh N."/>
            <person name="Rokhsar D.S."/>
        </authorList>
    </citation>
    <scope>NUCLEOTIDE SEQUENCE [LARGE SCALE GENOMIC DNA]</scope>
    <source>
        <strain evidence="2">S238N-H82</strain>
        <tissue evidence="2">Testes</tissue>
    </source>
</reference>
<feature type="compositionally biased region" description="Basic and acidic residues" evidence="1">
    <location>
        <begin position="295"/>
        <end position="305"/>
    </location>
</feature>
<evidence type="ECO:0000313" key="2">
    <source>
        <dbReference type="EMBL" id="EEN69208.1"/>
    </source>
</evidence>
<sequence length="395" mass="45152">MQRCRPLWLLLYSCFRRRWFDLKDELTCDHFCPSLDKQHKYSSINRHVSGGMRFQTRVQDTGRTIGRQPPPTVDTEDPVVPVVTDGSNRSTAKCVRLAVEHRLLACVDNDGPRERYVNALSEIHMSAKITIALLKLSTVLLQILITMKDVNLQDVIVGHSPVQNSWSVPVVESTNAVYSAMSDKASKNGLFVSMVKTKDGLAVCPDKRRAVRIGNQNLCEERRLADEKTRLDKQGHKAGKLLDREMTTVGYFHTKVHIRAKTVPIVGLQSASGRYTGRTPDRPCTTPRQQTKSPTENDRQGRFNSKDVNLPPSREEDAEDEDEETRRLQLLSIAASIRRPSLSWEQRLGRRQEYLSRHTEKLRAKLHTKEPRPWNINYGTHVPMKKKLKPVCWTI</sequence>